<dbReference type="SUPFAM" id="SSF51419">
    <property type="entry name" value="PLP-binding barrel"/>
    <property type="match status" value="1"/>
</dbReference>
<dbReference type="EMBL" id="CAFAAH010000108">
    <property type="protein sequence ID" value="CAB4797454.1"/>
    <property type="molecule type" value="Genomic_DNA"/>
</dbReference>
<sequence length="222" mass="23706">MADSGLILEGVFTHFATADEADSKFVDTQLERFSSVLADLESAGIHPVLTHSANSAAALTRPDARLSMVRLGITIYGIAPSPELEPLDGLTQALSFTSEVTFVKRLSAGDRLSYGQRYELMSASTIATIPVGYADGVPRRLGEVGGEVLIAGQRFPISGSITMDQLLVDVGDVDVSIGDEVVFLGKQGDEEITASEWAGLLNTIAYEIVCGIGPRVPREYRE</sequence>
<evidence type="ECO:0000256" key="2">
    <source>
        <dbReference type="ARBA" id="ARBA00022898"/>
    </source>
</evidence>
<name>A0A6J6XP68_9ZZZZ</name>
<dbReference type="Gene3D" id="2.40.37.10">
    <property type="entry name" value="Lyase, Ornithine Decarboxylase, Chain A, domain 1"/>
    <property type="match status" value="1"/>
</dbReference>
<keyword evidence="3" id="KW-0413">Isomerase</keyword>
<comment type="cofactor">
    <cofactor evidence="1">
        <name>pyridoxal 5'-phosphate</name>
        <dbReference type="ChEBI" id="CHEBI:597326"/>
    </cofactor>
</comment>
<proteinExistence type="predicted"/>
<protein>
    <submittedName>
        <fullName evidence="5">Unannotated protein</fullName>
    </submittedName>
</protein>
<organism evidence="5">
    <name type="scientific">freshwater metagenome</name>
    <dbReference type="NCBI Taxonomy" id="449393"/>
    <lineage>
        <taxon>unclassified sequences</taxon>
        <taxon>metagenomes</taxon>
        <taxon>ecological metagenomes</taxon>
    </lineage>
</organism>
<dbReference type="GO" id="GO:0008784">
    <property type="term" value="F:alanine racemase activity"/>
    <property type="evidence" value="ECO:0007669"/>
    <property type="project" value="InterPro"/>
</dbReference>
<evidence type="ECO:0000256" key="1">
    <source>
        <dbReference type="ARBA" id="ARBA00001933"/>
    </source>
</evidence>
<dbReference type="InterPro" id="IPR009006">
    <property type="entry name" value="Ala_racemase/Decarboxylase_C"/>
</dbReference>
<dbReference type="GO" id="GO:0030170">
    <property type="term" value="F:pyridoxal phosphate binding"/>
    <property type="evidence" value="ECO:0007669"/>
    <property type="project" value="TreeGrafter"/>
</dbReference>
<evidence type="ECO:0000256" key="3">
    <source>
        <dbReference type="ARBA" id="ARBA00023235"/>
    </source>
</evidence>
<dbReference type="InterPro" id="IPR000821">
    <property type="entry name" value="Ala_racemase"/>
</dbReference>
<dbReference type="AlphaFoldDB" id="A0A6J6XP68"/>
<dbReference type="Pfam" id="PF01168">
    <property type="entry name" value="Ala_racemase_N"/>
    <property type="match status" value="1"/>
</dbReference>
<dbReference type="PRINTS" id="PR00992">
    <property type="entry name" value="ALARACEMASE"/>
</dbReference>
<dbReference type="GO" id="GO:0009252">
    <property type="term" value="P:peptidoglycan biosynthetic process"/>
    <property type="evidence" value="ECO:0007669"/>
    <property type="project" value="TreeGrafter"/>
</dbReference>
<dbReference type="NCBIfam" id="TIGR00492">
    <property type="entry name" value="alr"/>
    <property type="match status" value="1"/>
</dbReference>
<gene>
    <name evidence="5" type="ORF">UFOPK2996_00871</name>
</gene>
<dbReference type="InterPro" id="IPR029066">
    <property type="entry name" value="PLP-binding_barrel"/>
</dbReference>
<dbReference type="GO" id="GO:0005829">
    <property type="term" value="C:cytosol"/>
    <property type="evidence" value="ECO:0007669"/>
    <property type="project" value="TreeGrafter"/>
</dbReference>
<evidence type="ECO:0000313" key="5">
    <source>
        <dbReference type="EMBL" id="CAB4797454.1"/>
    </source>
</evidence>
<dbReference type="PANTHER" id="PTHR30511:SF0">
    <property type="entry name" value="ALANINE RACEMASE, CATABOLIC-RELATED"/>
    <property type="match status" value="1"/>
</dbReference>
<dbReference type="InterPro" id="IPR011079">
    <property type="entry name" value="Ala_racemase_C"/>
</dbReference>
<dbReference type="Gene3D" id="3.20.20.10">
    <property type="entry name" value="Alanine racemase"/>
    <property type="match status" value="1"/>
</dbReference>
<feature type="domain" description="Alanine racemase C-terminal" evidence="4">
    <location>
        <begin position="93"/>
        <end position="221"/>
    </location>
</feature>
<evidence type="ECO:0000259" key="4">
    <source>
        <dbReference type="SMART" id="SM01005"/>
    </source>
</evidence>
<dbReference type="PANTHER" id="PTHR30511">
    <property type="entry name" value="ALANINE RACEMASE"/>
    <property type="match status" value="1"/>
</dbReference>
<dbReference type="Pfam" id="PF00842">
    <property type="entry name" value="Ala_racemase_C"/>
    <property type="match status" value="1"/>
</dbReference>
<accession>A0A6J6XP68</accession>
<dbReference type="SUPFAM" id="SSF50621">
    <property type="entry name" value="Alanine racemase C-terminal domain-like"/>
    <property type="match status" value="1"/>
</dbReference>
<dbReference type="SMART" id="SM01005">
    <property type="entry name" value="Ala_racemase_C"/>
    <property type="match status" value="1"/>
</dbReference>
<dbReference type="CDD" id="cd00430">
    <property type="entry name" value="PLPDE_III_AR"/>
    <property type="match status" value="1"/>
</dbReference>
<keyword evidence="2" id="KW-0663">Pyridoxal phosphate</keyword>
<reference evidence="5" key="1">
    <citation type="submission" date="2020-05" db="EMBL/GenBank/DDBJ databases">
        <authorList>
            <person name="Chiriac C."/>
            <person name="Salcher M."/>
            <person name="Ghai R."/>
            <person name="Kavagutti S V."/>
        </authorList>
    </citation>
    <scope>NUCLEOTIDE SEQUENCE</scope>
</reference>
<dbReference type="InterPro" id="IPR001608">
    <property type="entry name" value="Ala_racemase_N"/>
</dbReference>
<dbReference type="GO" id="GO:0030632">
    <property type="term" value="P:D-alanine biosynthetic process"/>
    <property type="evidence" value="ECO:0007669"/>
    <property type="project" value="TreeGrafter"/>
</dbReference>